<dbReference type="GO" id="GO:0006508">
    <property type="term" value="P:proteolysis"/>
    <property type="evidence" value="ECO:0007669"/>
    <property type="project" value="UniProtKB-KW"/>
</dbReference>
<evidence type="ECO:0000256" key="2">
    <source>
        <dbReference type="SAM" id="MobiDB-lite"/>
    </source>
</evidence>
<feature type="compositionally biased region" description="Polar residues" evidence="2">
    <location>
        <begin position="124"/>
        <end position="145"/>
    </location>
</feature>
<dbReference type="InterPro" id="IPR043502">
    <property type="entry name" value="DNA/RNA_pol_sf"/>
</dbReference>
<keyword evidence="5" id="KW-1185">Reference proteome</keyword>
<name>A0A6J8CMJ7_MYTCO</name>
<reference evidence="4 5" key="1">
    <citation type="submission" date="2020-06" db="EMBL/GenBank/DDBJ databases">
        <authorList>
            <person name="Li R."/>
            <person name="Bekaert M."/>
        </authorList>
    </citation>
    <scope>NUCLEOTIDE SEQUENCE [LARGE SCALE GENOMIC DNA]</scope>
    <source>
        <strain evidence="5">wild</strain>
    </source>
</reference>
<sequence>MTSEKLPEWMADLIDKGEPASTCFDLYKRMQVAERAEKAADRDMRKSEMDNSYRLRELELREKYSRLSDEDSRLYDKIKTAILVRYELTSEAYRENKPPDLKSLVEPAEAYQTAHKDVGKGNDKGQSSSDFQMKPQSKSNGNNRGQYKRETRTCFVCNRKGHIAPDWVLRNKSQFKEVEHKQDKLALCLEKREQTGPCSTVDEYAFKSGDFFRLLNDASYGRDLEQDITKKNAPNKVKWLDIHQRSFDAFKHEICKNSVLRSPDLNRKFLLRTDASQFGLDAVLEQDLKMEDIQ</sequence>
<dbReference type="Proteomes" id="UP000507470">
    <property type="component" value="Unassembled WGS sequence"/>
</dbReference>
<dbReference type="Pfam" id="PF17919">
    <property type="entry name" value="RT_RNaseH_2"/>
    <property type="match status" value="1"/>
</dbReference>
<dbReference type="EMBL" id="CACVKT020005634">
    <property type="protein sequence ID" value="CAC5396726.1"/>
    <property type="molecule type" value="Genomic_DNA"/>
</dbReference>
<feature type="domain" description="Reverse transcriptase/retrotransposon-derived protein RNase H-like" evidence="3">
    <location>
        <begin position="239"/>
        <end position="287"/>
    </location>
</feature>
<dbReference type="GO" id="GO:0008233">
    <property type="term" value="F:peptidase activity"/>
    <property type="evidence" value="ECO:0007669"/>
    <property type="project" value="UniProtKB-KW"/>
</dbReference>
<gene>
    <name evidence="4" type="ORF">MCOR_31247</name>
</gene>
<proteinExistence type="predicted"/>
<dbReference type="SUPFAM" id="SSF56672">
    <property type="entry name" value="DNA/RNA polymerases"/>
    <property type="match status" value="1"/>
</dbReference>
<organism evidence="4 5">
    <name type="scientific">Mytilus coruscus</name>
    <name type="common">Sea mussel</name>
    <dbReference type="NCBI Taxonomy" id="42192"/>
    <lineage>
        <taxon>Eukaryota</taxon>
        <taxon>Metazoa</taxon>
        <taxon>Spiralia</taxon>
        <taxon>Lophotrochozoa</taxon>
        <taxon>Mollusca</taxon>
        <taxon>Bivalvia</taxon>
        <taxon>Autobranchia</taxon>
        <taxon>Pteriomorphia</taxon>
        <taxon>Mytilida</taxon>
        <taxon>Mytiloidea</taxon>
        <taxon>Mytilidae</taxon>
        <taxon>Mytilinae</taxon>
        <taxon>Mytilus</taxon>
    </lineage>
</organism>
<keyword evidence="1" id="KW-0378">Hydrolase</keyword>
<dbReference type="InterPro" id="IPR041577">
    <property type="entry name" value="RT_RNaseH_2"/>
</dbReference>
<evidence type="ECO:0000256" key="1">
    <source>
        <dbReference type="ARBA" id="ARBA00022670"/>
    </source>
</evidence>
<dbReference type="OrthoDB" id="422540at2759"/>
<dbReference type="InterPro" id="IPR036875">
    <property type="entry name" value="Znf_CCHC_sf"/>
</dbReference>
<feature type="region of interest" description="Disordered" evidence="2">
    <location>
        <begin position="114"/>
        <end position="147"/>
    </location>
</feature>
<dbReference type="GO" id="GO:0003676">
    <property type="term" value="F:nucleic acid binding"/>
    <property type="evidence" value="ECO:0007669"/>
    <property type="project" value="InterPro"/>
</dbReference>
<feature type="compositionally biased region" description="Basic and acidic residues" evidence="2">
    <location>
        <begin position="114"/>
        <end position="123"/>
    </location>
</feature>
<keyword evidence="1" id="KW-0645">Protease</keyword>
<accession>A0A6J8CMJ7</accession>
<evidence type="ECO:0000259" key="3">
    <source>
        <dbReference type="Pfam" id="PF17919"/>
    </source>
</evidence>
<dbReference type="AlphaFoldDB" id="A0A6J8CMJ7"/>
<dbReference type="SUPFAM" id="SSF57756">
    <property type="entry name" value="Retrovirus zinc finger-like domains"/>
    <property type="match status" value="1"/>
</dbReference>
<evidence type="ECO:0000313" key="5">
    <source>
        <dbReference type="Proteomes" id="UP000507470"/>
    </source>
</evidence>
<dbReference type="GO" id="GO:0008270">
    <property type="term" value="F:zinc ion binding"/>
    <property type="evidence" value="ECO:0007669"/>
    <property type="project" value="InterPro"/>
</dbReference>
<protein>
    <recommendedName>
        <fullName evidence="3">Reverse transcriptase/retrotransposon-derived protein RNase H-like domain-containing protein</fullName>
    </recommendedName>
</protein>
<evidence type="ECO:0000313" key="4">
    <source>
        <dbReference type="EMBL" id="CAC5396726.1"/>
    </source>
</evidence>